<dbReference type="AlphaFoldDB" id="A0AAP0M1D7"/>
<dbReference type="EMBL" id="JBCGBO010000006">
    <property type="protein sequence ID" value="KAK9193706.1"/>
    <property type="molecule type" value="Genomic_DNA"/>
</dbReference>
<evidence type="ECO:0000313" key="1">
    <source>
        <dbReference type="EMBL" id="KAK9193706.1"/>
    </source>
</evidence>
<proteinExistence type="predicted"/>
<protein>
    <submittedName>
        <fullName evidence="1">Uncharacterized protein</fullName>
    </submittedName>
</protein>
<sequence>MDGGCAIVRPKSPSTSNIISLLSTRIALFNSLYSMKYYLALLAQNLRRVAYLEFELLPRICSHFRSAHQEQEGRNSELCPRAHCGPPRLYVINGDNACLAKITGKMKPED</sequence>
<name>A0AAP0M1D7_9ROSI</name>
<evidence type="ECO:0000313" key="2">
    <source>
        <dbReference type="Proteomes" id="UP001428341"/>
    </source>
</evidence>
<gene>
    <name evidence="1" type="ORF">WN944_004403</name>
</gene>
<keyword evidence="2" id="KW-1185">Reference proteome</keyword>
<reference evidence="1 2" key="1">
    <citation type="submission" date="2024-05" db="EMBL/GenBank/DDBJ databases">
        <title>Haplotype-resolved chromosome-level genome assembly of Huyou (Citrus changshanensis).</title>
        <authorList>
            <person name="Miao C."/>
            <person name="Chen W."/>
            <person name="Wu Y."/>
            <person name="Wang L."/>
            <person name="Zhao S."/>
            <person name="Grierson D."/>
            <person name="Xu C."/>
            <person name="Chen K."/>
        </authorList>
    </citation>
    <scope>NUCLEOTIDE SEQUENCE [LARGE SCALE GENOMIC DNA]</scope>
    <source>
        <strain evidence="1">01-14</strain>
        <tissue evidence="1">Leaf</tissue>
    </source>
</reference>
<dbReference type="Proteomes" id="UP001428341">
    <property type="component" value="Unassembled WGS sequence"/>
</dbReference>
<organism evidence="1 2">
    <name type="scientific">Citrus x changshan-huyou</name>
    <dbReference type="NCBI Taxonomy" id="2935761"/>
    <lineage>
        <taxon>Eukaryota</taxon>
        <taxon>Viridiplantae</taxon>
        <taxon>Streptophyta</taxon>
        <taxon>Embryophyta</taxon>
        <taxon>Tracheophyta</taxon>
        <taxon>Spermatophyta</taxon>
        <taxon>Magnoliopsida</taxon>
        <taxon>eudicotyledons</taxon>
        <taxon>Gunneridae</taxon>
        <taxon>Pentapetalae</taxon>
        <taxon>rosids</taxon>
        <taxon>malvids</taxon>
        <taxon>Sapindales</taxon>
        <taxon>Rutaceae</taxon>
        <taxon>Aurantioideae</taxon>
        <taxon>Citrus</taxon>
    </lineage>
</organism>
<accession>A0AAP0M1D7</accession>
<comment type="caution">
    <text evidence="1">The sequence shown here is derived from an EMBL/GenBank/DDBJ whole genome shotgun (WGS) entry which is preliminary data.</text>
</comment>